<sequence length="97" mass="10730">MGLIRVLSTTILIGACLAPSVSSAEDASFNQYVEGALTVYSKFKEPSKQQSEKFFAFIQAKWQEKDGVCDRDCSVDGKHAGIEYAYSMKVPLDNEIQ</sequence>
<dbReference type="OrthoDB" id="18750at10239"/>
<dbReference type="PROSITE" id="PS51257">
    <property type="entry name" value="PROKAR_LIPOPROTEIN"/>
    <property type="match status" value="1"/>
</dbReference>
<dbReference type="Pfam" id="PF24205">
    <property type="entry name" value="Antiholin"/>
    <property type="match status" value="1"/>
</dbReference>
<dbReference type="EMBL" id="MF036690">
    <property type="protein sequence ID" value="ARW57533.1"/>
    <property type="molecule type" value="Genomic_DNA"/>
</dbReference>
<protein>
    <submittedName>
        <fullName evidence="1">Lysis inhibition regulator membrane protein</fullName>
    </submittedName>
</protein>
<proteinExistence type="predicted"/>
<evidence type="ECO:0000313" key="1">
    <source>
        <dbReference type="EMBL" id="ARW57533.1"/>
    </source>
</evidence>
<organism evidence="1 2">
    <name type="scientific">Serratia phage CHI14</name>
    <dbReference type="NCBI Taxonomy" id="2006941"/>
    <lineage>
        <taxon>Viruses</taxon>
        <taxon>Duplodnaviria</taxon>
        <taxon>Heunggongvirae</taxon>
        <taxon>Uroviricota</taxon>
        <taxon>Caudoviricetes</taxon>
        <taxon>Pantevenvirales</taxon>
        <taxon>Straboviridae</taxon>
        <taxon>Tevenvirinae</taxon>
        <taxon>Winklervirus</taxon>
        <taxon>Winklervirus chi14</taxon>
    </lineage>
</organism>
<reference evidence="1 2" key="1">
    <citation type="submission" date="2017-04" db="EMBL/GenBank/DDBJ databases">
        <title>Environmental T4-family bacteriophages evolve to escape abortive infection via multiple routes in a bacterial host employing altruistic suicide through Type III toxin-antitoxin systems.</title>
        <authorList>
            <person name="Chen B."/>
            <person name="Salmond G.P.C."/>
            <person name="Akusobi C."/>
            <person name="Fang X."/>
        </authorList>
    </citation>
    <scope>NUCLEOTIDE SEQUENCE [LARGE SCALE GENOMIC DNA]</scope>
</reference>
<dbReference type="Proteomes" id="UP000225148">
    <property type="component" value="Segment"/>
</dbReference>
<accession>A0A1Z1LXJ3</accession>
<keyword evidence="2" id="KW-1185">Reference proteome</keyword>
<dbReference type="KEGG" id="vg:40085519"/>
<name>A0A1Z1LXJ3_9CAUD</name>
<dbReference type="GeneID" id="40085519"/>
<dbReference type="InterPro" id="IPR034696">
    <property type="entry name" value="RI_T4"/>
</dbReference>
<dbReference type="RefSeq" id="YP_009609435.1">
    <property type="nucleotide sequence ID" value="NC_041996.1"/>
</dbReference>
<evidence type="ECO:0000313" key="2">
    <source>
        <dbReference type="Proteomes" id="UP000225148"/>
    </source>
</evidence>